<dbReference type="SUPFAM" id="SSF51735">
    <property type="entry name" value="NAD(P)-binding Rossmann-fold domains"/>
    <property type="match status" value="1"/>
</dbReference>
<proteinExistence type="predicted"/>
<evidence type="ECO:0000313" key="2">
    <source>
        <dbReference type="EMBL" id="WSE26401.1"/>
    </source>
</evidence>
<organism evidence="2 3">
    <name type="scientific">Amycolatopsis rhabdoformis</name>
    <dbReference type="NCBI Taxonomy" id="1448059"/>
    <lineage>
        <taxon>Bacteria</taxon>
        <taxon>Bacillati</taxon>
        <taxon>Actinomycetota</taxon>
        <taxon>Actinomycetes</taxon>
        <taxon>Pseudonocardiales</taxon>
        <taxon>Pseudonocardiaceae</taxon>
        <taxon>Amycolatopsis</taxon>
    </lineage>
</organism>
<evidence type="ECO:0000313" key="3">
    <source>
        <dbReference type="Proteomes" id="UP001330812"/>
    </source>
</evidence>
<dbReference type="EMBL" id="CP142149">
    <property type="protein sequence ID" value="WSE26401.1"/>
    <property type="molecule type" value="Genomic_DNA"/>
</dbReference>
<name>A0ABZ1HVX3_9PSEU</name>
<sequence>MTADLGAVSTTDILVTGATGFIGSAVARELLANGFGPRLRVLARRPLPDWLAEAGVRPFAGDLTDPASLAGACTGVTTLVHLAAQVGGDEQVCTAVNEDGTRALLAEAARAGTTRALHLSTCAVYRDGDHRGATESALATGPASATSRSRLAAERLVRAAGGVILRPHLVYGVGDRHVVPALVRWLRAVPAWAAGGDARTSVVSVTDLAAVVVALIRRPARPGEVFHVADPRPVRMRRLVTAVCDLLGEPVPAADLPLAEHRERTREALPWLSDHQFSLLTRDHWYESSRVWARTGVSAGPGLAARLAEAADFYRETLFSPVGGI</sequence>
<dbReference type="RefSeq" id="WP_326565370.1">
    <property type="nucleotide sequence ID" value="NZ_CP142149.1"/>
</dbReference>
<protein>
    <submittedName>
        <fullName evidence="2">NAD-dependent epimerase/dehydratase family protein</fullName>
    </submittedName>
</protein>
<accession>A0ABZ1HVX3</accession>
<keyword evidence="3" id="KW-1185">Reference proteome</keyword>
<dbReference type="Pfam" id="PF01370">
    <property type="entry name" value="Epimerase"/>
    <property type="match status" value="1"/>
</dbReference>
<gene>
    <name evidence="2" type="ORF">VSH64_26345</name>
</gene>
<evidence type="ECO:0000259" key="1">
    <source>
        <dbReference type="Pfam" id="PF01370"/>
    </source>
</evidence>
<dbReference type="PANTHER" id="PTHR48079:SF6">
    <property type="entry name" value="NAD(P)-BINDING DOMAIN-CONTAINING PROTEIN-RELATED"/>
    <property type="match status" value="1"/>
</dbReference>
<dbReference type="InterPro" id="IPR001509">
    <property type="entry name" value="Epimerase_deHydtase"/>
</dbReference>
<dbReference type="InterPro" id="IPR036291">
    <property type="entry name" value="NAD(P)-bd_dom_sf"/>
</dbReference>
<dbReference type="Proteomes" id="UP001330812">
    <property type="component" value="Chromosome"/>
</dbReference>
<reference evidence="2 3" key="1">
    <citation type="journal article" date="2015" name="Int. J. Syst. Evol. Microbiol.">
        <title>Amycolatopsis rhabdoformis sp. nov., an actinomycete isolated from a tropical forest soil.</title>
        <authorList>
            <person name="Souza W.R."/>
            <person name="Silva R.E."/>
            <person name="Goodfellow M."/>
            <person name="Busarakam K."/>
            <person name="Figueiro F.S."/>
            <person name="Ferreira D."/>
            <person name="Rodrigues-Filho E."/>
            <person name="Moraes L.A.B."/>
            <person name="Zucchi T.D."/>
        </authorList>
    </citation>
    <scope>NUCLEOTIDE SEQUENCE [LARGE SCALE GENOMIC DNA]</scope>
    <source>
        <strain evidence="2 3">NCIMB 14900</strain>
    </source>
</reference>
<feature type="domain" description="NAD-dependent epimerase/dehydratase" evidence="1">
    <location>
        <begin position="13"/>
        <end position="228"/>
    </location>
</feature>
<dbReference type="InterPro" id="IPR051783">
    <property type="entry name" value="NAD(P)-dependent_oxidoreduct"/>
</dbReference>
<dbReference type="Gene3D" id="3.40.50.720">
    <property type="entry name" value="NAD(P)-binding Rossmann-like Domain"/>
    <property type="match status" value="1"/>
</dbReference>
<dbReference type="PANTHER" id="PTHR48079">
    <property type="entry name" value="PROTEIN YEEZ"/>
    <property type="match status" value="1"/>
</dbReference>